<dbReference type="SUPFAM" id="SSF56574">
    <property type="entry name" value="Serpins"/>
    <property type="match status" value="1"/>
</dbReference>
<dbReference type="SMART" id="SM00093">
    <property type="entry name" value="SERPIN"/>
    <property type="match status" value="1"/>
</dbReference>
<proteinExistence type="inferred from homology"/>
<dbReference type="InterPro" id="IPR042178">
    <property type="entry name" value="Serpin_sf_1"/>
</dbReference>
<accession>A0A9X6NCR0</accession>
<evidence type="ECO:0000313" key="4">
    <source>
        <dbReference type="EMBL" id="OWA50326.1"/>
    </source>
</evidence>
<sequence>MVDPLSSPQDLQALNNLALRLYRELVQSAGKNSKGNLVFSPTILLISLQQACLASQGKTREQLQKLGKIPDESLRAVLHDLEVILQAGHVSRKDRQYDFFAATKILVSQGISVSPRFAEELKSLQAGNKDVVTPVQADLKATESLINEFAKVATEERIQTFATEQALAMDKDSLLLLSLGHFRSDWEDKFVKRTSVNYEGRQMRATLQALPGTMEDFHNLDGTAAKVIMVHLEGKIFLTRDEKLKVTIAELPLSQYDNNFVIVLPDDAKKHGLKDFEDAFKEDTFEILRQHWQMPLTHVYLPKFSLENHFSLNKPLQDLGVKDIFSPAKADLSGISAATGLHVSDVLHAASIDISCETSKGLPPYQPRAGECSGALMPDTFATGFHVNRPFFFLVRPRHPEMWNVMGRVVHLDEEVDRTVWNHHKHEPTDE</sequence>
<dbReference type="EMBL" id="MTYJ01000188">
    <property type="protein sequence ID" value="OWA50326.1"/>
    <property type="molecule type" value="Genomic_DNA"/>
</dbReference>
<dbReference type="PANTHER" id="PTHR11461">
    <property type="entry name" value="SERINE PROTEASE INHIBITOR, SERPIN"/>
    <property type="match status" value="1"/>
</dbReference>
<evidence type="ECO:0000259" key="3">
    <source>
        <dbReference type="SMART" id="SM00093"/>
    </source>
</evidence>
<dbReference type="Gene3D" id="3.30.497.10">
    <property type="entry name" value="Antithrombin, subunit I, domain 2"/>
    <property type="match status" value="1"/>
</dbReference>
<dbReference type="InterPro" id="IPR023796">
    <property type="entry name" value="Serpin_dom"/>
</dbReference>
<dbReference type="GO" id="GO:0004867">
    <property type="term" value="F:serine-type endopeptidase inhibitor activity"/>
    <property type="evidence" value="ECO:0007669"/>
    <property type="project" value="InterPro"/>
</dbReference>
<feature type="domain" description="Serpin" evidence="3">
    <location>
        <begin position="19"/>
        <end position="412"/>
    </location>
</feature>
<organism evidence="4 5">
    <name type="scientific">Hypsibius exemplaris</name>
    <name type="common">Freshwater tardigrade</name>
    <dbReference type="NCBI Taxonomy" id="2072580"/>
    <lineage>
        <taxon>Eukaryota</taxon>
        <taxon>Metazoa</taxon>
        <taxon>Ecdysozoa</taxon>
        <taxon>Tardigrada</taxon>
        <taxon>Eutardigrada</taxon>
        <taxon>Parachela</taxon>
        <taxon>Hypsibioidea</taxon>
        <taxon>Hypsibiidae</taxon>
        <taxon>Hypsibius</taxon>
    </lineage>
</organism>
<evidence type="ECO:0000256" key="1">
    <source>
        <dbReference type="ARBA" id="ARBA00009500"/>
    </source>
</evidence>
<dbReference type="InterPro" id="IPR042185">
    <property type="entry name" value="Serpin_sf_2"/>
</dbReference>
<dbReference type="Proteomes" id="UP000192578">
    <property type="component" value="Unassembled WGS sequence"/>
</dbReference>
<comment type="caution">
    <text evidence="4">The sequence shown here is derived from an EMBL/GenBank/DDBJ whole genome shotgun (WGS) entry which is preliminary data.</text>
</comment>
<dbReference type="OrthoDB" id="10063692at2759"/>
<evidence type="ECO:0000256" key="2">
    <source>
        <dbReference type="RuleBase" id="RU000411"/>
    </source>
</evidence>
<dbReference type="PANTHER" id="PTHR11461:SF211">
    <property type="entry name" value="GH10112P-RELATED"/>
    <property type="match status" value="1"/>
</dbReference>
<comment type="similarity">
    <text evidence="1 2">Belongs to the serpin family.</text>
</comment>
<reference evidence="5" key="1">
    <citation type="submission" date="2017-01" db="EMBL/GenBank/DDBJ databases">
        <title>Comparative genomics of anhydrobiosis in the tardigrade Hypsibius dujardini.</title>
        <authorList>
            <person name="Yoshida Y."/>
            <person name="Koutsovoulos G."/>
            <person name="Laetsch D."/>
            <person name="Stevens L."/>
            <person name="Kumar S."/>
            <person name="Horikawa D."/>
            <person name="Ishino K."/>
            <person name="Komine S."/>
            <person name="Tomita M."/>
            <person name="Blaxter M."/>
            <person name="Arakawa K."/>
        </authorList>
    </citation>
    <scope>NUCLEOTIDE SEQUENCE [LARGE SCALE GENOMIC DNA]</scope>
    <source>
        <strain evidence="5">Z151</strain>
    </source>
</reference>
<dbReference type="Gene3D" id="2.30.39.10">
    <property type="entry name" value="Alpha-1-antitrypsin, domain 1"/>
    <property type="match status" value="1"/>
</dbReference>
<gene>
    <name evidence="4" type="ORF">BV898_14847</name>
</gene>
<dbReference type="CDD" id="cd00172">
    <property type="entry name" value="serpin"/>
    <property type="match status" value="1"/>
</dbReference>
<dbReference type="InterPro" id="IPR036186">
    <property type="entry name" value="Serpin_sf"/>
</dbReference>
<dbReference type="GO" id="GO:0005615">
    <property type="term" value="C:extracellular space"/>
    <property type="evidence" value="ECO:0007669"/>
    <property type="project" value="InterPro"/>
</dbReference>
<evidence type="ECO:0000313" key="5">
    <source>
        <dbReference type="Proteomes" id="UP000192578"/>
    </source>
</evidence>
<dbReference type="AlphaFoldDB" id="A0A9X6NCR0"/>
<dbReference type="InterPro" id="IPR000215">
    <property type="entry name" value="Serpin_fam"/>
</dbReference>
<name>A0A9X6NCR0_HYPEX</name>
<keyword evidence="5" id="KW-1185">Reference proteome</keyword>
<protein>
    <submittedName>
        <fullName evidence="4">Leukocyte elastase inhibitor C</fullName>
    </submittedName>
</protein>
<dbReference type="Pfam" id="PF00079">
    <property type="entry name" value="Serpin"/>
    <property type="match status" value="2"/>
</dbReference>